<accession>A0ABS8PSZ7</accession>
<dbReference type="RefSeq" id="WP_231005570.1">
    <property type="nucleotide sequence ID" value="NZ_JAJNEC010000005.1"/>
</dbReference>
<dbReference type="Gene3D" id="2.130.10.10">
    <property type="entry name" value="YVTN repeat-like/Quinoprotein amine dehydrogenase"/>
    <property type="match status" value="3"/>
</dbReference>
<keyword evidence="1" id="KW-0472">Membrane</keyword>
<dbReference type="InterPro" id="IPR010559">
    <property type="entry name" value="Sig_transdc_His_kin_internal"/>
</dbReference>
<dbReference type="Gene3D" id="2.60.40.10">
    <property type="entry name" value="Immunoglobulins"/>
    <property type="match status" value="1"/>
</dbReference>
<dbReference type="InterPro" id="IPR036890">
    <property type="entry name" value="HATPase_C_sf"/>
</dbReference>
<dbReference type="Proteomes" id="UP001199816">
    <property type="component" value="Unassembled WGS sequence"/>
</dbReference>
<dbReference type="Gene3D" id="3.30.565.10">
    <property type="entry name" value="Histidine kinase-like ATPase, C-terminal domain"/>
    <property type="match status" value="1"/>
</dbReference>
<evidence type="ECO:0000313" key="5">
    <source>
        <dbReference type="Proteomes" id="UP001199816"/>
    </source>
</evidence>
<gene>
    <name evidence="4" type="ORF">LQ567_15620</name>
</gene>
<dbReference type="InterPro" id="IPR011047">
    <property type="entry name" value="Quinoprotein_ADH-like_sf"/>
</dbReference>
<dbReference type="InterPro" id="IPR050640">
    <property type="entry name" value="Bact_2-comp_sensor_kinase"/>
</dbReference>
<keyword evidence="5" id="KW-1185">Reference proteome</keyword>
<comment type="caution">
    <text evidence="4">The sequence shown here is derived from an EMBL/GenBank/DDBJ whole genome shotgun (WGS) entry which is preliminary data.</text>
</comment>
<feature type="transmembrane region" description="Helical" evidence="1">
    <location>
        <begin position="765"/>
        <end position="785"/>
    </location>
</feature>
<keyword evidence="4" id="KW-0418">Kinase</keyword>
<dbReference type="PANTHER" id="PTHR34220">
    <property type="entry name" value="SENSOR HISTIDINE KINASE YPDA"/>
    <property type="match status" value="1"/>
</dbReference>
<keyword evidence="4" id="KW-0808">Transferase</keyword>
<reference evidence="4 5" key="1">
    <citation type="submission" date="2021-11" db="EMBL/GenBank/DDBJ databases">
        <title>Genomic of Niabella pedocola.</title>
        <authorList>
            <person name="Wu T."/>
        </authorList>
    </citation>
    <scope>NUCLEOTIDE SEQUENCE [LARGE SCALE GENOMIC DNA]</scope>
    <source>
        <strain evidence="4 5">JCM 31011</strain>
    </source>
</reference>
<dbReference type="Pfam" id="PF06580">
    <property type="entry name" value="His_kinase"/>
    <property type="match status" value="1"/>
</dbReference>
<keyword evidence="1" id="KW-1133">Transmembrane helix</keyword>
<evidence type="ECO:0000259" key="2">
    <source>
        <dbReference type="Pfam" id="PF06580"/>
    </source>
</evidence>
<sequence length="1017" mass="115608">MRLIIFILLCCTSQIRLTAQTLSFRHLNSTNGLLSDQGIQFCEDRLGRLCVATDEGVNVFDGVHVDSYTSYNKSGMGNSRIKAIYCDSRGTLWIATPAGVQYKSENAPVFATLPNPDKLPLEKVTIIRESTSGLLLLTWDSAFLVQKDGRIRSLNKLSAILKPYKEVLSVSNVEKDTWLLGVRGETLMVDVSKELVIRTFPYHNAWSLCRVNNDEWLACSLARDTVVLMNIRSGKTALVNNWRTQQGEKITGYGSEIAKINADEYAMGTRYHGLYILNVRKKTAVHYINNPDDPASVQGNFIRRVMITRTGILALHSNGVSYSSLDPPAMASVLSFSDRQGKKYKDVVNCFYQDPGGQMWIGTNGYLIKWNRENATSTIYPYYDKGAGPLMTRTLRAVIPDEKNRLWIGAFGSGLGRMLPGGAIEKTRFSDLLRSEDLSTEFHRITSDKNGNFLVATGAQFYMLNPLTGRLQTFSTHPTLKQIVNGYTTHFFADRSDNWWFAQGRGLSYYDRQKDRLYTIRPPGSQKDNNIFAVEQDANGMIYACGFYGVYIIDPQTRQIKTTIDKRSGLETSYVIGLLKDLEGNIWIIGNRGLACYTPQTGALTVFDENDGLIQSNHRVSSYYLAPDGEVFIGTQTGFNHFYPSGLKRKSYTPHVYITRLQAGNQVWGTLNSSRPLVFNHQQNNLVFHYLTVDYRNGNAVRYRYRLKGFDTAYINAFKERQARYTNLPAGNYQFLAEASVNGKHWFAAANPVQFSITPAFWTTWQFRLLVLSAAFLIIFALYKWRITQIKNESRLRRDFEIRLNELEHKALRTQMNPHFIFNSLNTINSFINTNDRLQANQYISKFSRLVRLTLDHSRAKKIALKDELEVIKIYVALEQLRFDQRFSYTIDVRNVDTDTVEIPSMIIQPFVENAILHGLLPAPHTGQLRIEISEMQGMLLVMIEDNGIGRAAARKNREQLNFNRKSHGMDITLKRIESFNSEHQVFKPVQITDLNDEQGLAAGTRVEMLLALSTAF</sequence>
<dbReference type="SUPFAM" id="SSF55874">
    <property type="entry name" value="ATPase domain of HSP90 chaperone/DNA topoisomerase II/histidine kinase"/>
    <property type="match status" value="1"/>
</dbReference>
<evidence type="ECO:0000259" key="3">
    <source>
        <dbReference type="Pfam" id="PF07495"/>
    </source>
</evidence>
<dbReference type="InterPro" id="IPR011110">
    <property type="entry name" value="Reg_prop"/>
</dbReference>
<name>A0ABS8PSZ7_9BACT</name>
<dbReference type="Pfam" id="PF07494">
    <property type="entry name" value="Reg_prop"/>
    <property type="match status" value="2"/>
</dbReference>
<proteinExistence type="predicted"/>
<dbReference type="EMBL" id="JAJNEC010000005">
    <property type="protein sequence ID" value="MCD2424209.1"/>
    <property type="molecule type" value="Genomic_DNA"/>
</dbReference>
<dbReference type="PANTHER" id="PTHR34220:SF7">
    <property type="entry name" value="SENSOR HISTIDINE KINASE YPDA"/>
    <property type="match status" value="1"/>
</dbReference>
<evidence type="ECO:0000256" key="1">
    <source>
        <dbReference type="SAM" id="Phobius"/>
    </source>
</evidence>
<dbReference type="InterPro" id="IPR011123">
    <property type="entry name" value="Y_Y_Y"/>
</dbReference>
<keyword evidence="1" id="KW-0812">Transmembrane</keyword>
<organism evidence="4 5">
    <name type="scientific">Niabella pedocola</name>
    <dbReference type="NCBI Taxonomy" id="1752077"/>
    <lineage>
        <taxon>Bacteria</taxon>
        <taxon>Pseudomonadati</taxon>
        <taxon>Bacteroidota</taxon>
        <taxon>Chitinophagia</taxon>
        <taxon>Chitinophagales</taxon>
        <taxon>Chitinophagaceae</taxon>
        <taxon>Niabella</taxon>
    </lineage>
</organism>
<dbReference type="GO" id="GO:0016301">
    <property type="term" value="F:kinase activity"/>
    <property type="evidence" value="ECO:0007669"/>
    <property type="project" value="UniProtKB-KW"/>
</dbReference>
<evidence type="ECO:0000313" key="4">
    <source>
        <dbReference type="EMBL" id="MCD2424209.1"/>
    </source>
</evidence>
<dbReference type="InterPro" id="IPR013783">
    <property type="entry name" value="Ig-like_fold"/>
</dbReference>
<dbReference type="Pfam" id="PF07495">
    <property type="entry name" value="Y_Y_Y"/>
    <property type="match status" value="1"/>
</dbReference>
<feature type="domain" description="Signal transduction histidine kinase internal region" evidence="2">
    <location>
        <begin position="808"/>
        <end position="887"/>
    </location>
</feature>
<protein>
    <submittedName>
        <fullName evidence="4">Histidine kinase</fullName>
    </submittedName>
</protein>
<dbReference type="InterPro" id="IPR015943">
    <property type="entry name" value="WD40/YVTN_repeat-like_dom_sf"/>
</dbReference>
<dbReference type="SUPFAM" id="SSF63829">
    <property type="entry name" value="Calcium-dependent phosphotriesterase"/>
    <property type="match status" value="1"/>
</dbReference>
<dbReference type="SUPFAM" id="SSF50998">
    <property type="entry name" value="Quinoprotein alcohol dehydrogenase-like"/>
    <property type="match status" value="1"/>
</dbReference>
<feature type="domain" description="Two component regulator three Y" evidence="3">
    <location>
        <begin position="694"/>
        <end position="746"/>
    </location>
</feature>